<name>A0A9K3HMF6_HELAN</name>
<gene>
    <name evidence="2" type="ORF">HanXRQr2_Chr11g0479501</name>
</gene>
<evidence type="ECO:0000313" key="2">
    <source>
        <dbReference type="EMBL" id="KAF5781096.1"/>
    </source>
</evidence>
<evidence type="ECO:0000313" key="3">
    <source>
        <dbReference type="Proteomes" id="UP000215914"/>
    </source>
</evidence>
<feature type="region of interest" description="Disordered" evidence="1">
    <location>
        <begin position="1"/>
        <end position="35"/>
    </location>
</feature>
<reference evidence="2" key="2">
    <citation type="submission" date="2020-06" db="EMBL/GenBank/DDBJ databases">
        <title>Helianthus annuus Genome sequencing and assembly Release 2.</title>
        <authorList>
            <person name="Gouzy J."/>
            <person name="Langlade N."/>
            <person name="Munos S."/>
        </authorList>
    </citation>
    <scope>NUCLEOTIDE SEQUENCE</scope>
    <source>
        <tissue evidence="2">Leaves</tissue>
    </source>
</reference>
<dbReference type="EMBL" id="MNCJ02000326">
    <property type="protein sequence ID" value="KAF5781096.1"/>
    <property type="molecule type" value="Genomic_DNA"/>
</dbReference>
<dbReference type="AlphaFoldDB" id="A0A9K3HMF6"/>
<proteinExistence type="predicted"/>
<comment type="caution">
    <text evidence="2">The sequence shown here is derived from an EMBL/GenBank/DDBJ whole genome shotgun (WGS) entry which is preliminary data.</text>
</comment>
<accession>A0A9K3HMF6</accession>
<evidence type="ECO:0000256" key="1">
    <source>
        <dbReference type="SAM" id="MobiDB-lite"/>
    </source>
</evidence>
<protein>
    <submittedName>
        <fullName evidence="2">Uncharacterized protein</fullName>
    </submittedName>
</protein>
<dbReference type="Gramene" id="mRNA:HanXRQr2_Chr11g0479501">
    <property type="protein sequence ID" value="mRNA:HanXRQr2_Chr11g0479501"/>
    <property type="gene ID" value="HanXRQr2_Chr11g0479501"/>
</dbReference>
<keyword evidence="3" id="KW-1185">Reference proteome</keyword>
<dbReference type="Proteomes" id="UP000215914">
    <property type="component" value="Unassembled WGS sequence"/>
</dbReference>
<organism evidence="2 3">
    <name type="scientific">Helianthus annuus</name>
    <name type="common">Common sunflower</name>
    <dbReference type="NCBI Taxonomy" id="4232"/>
    <lineage>
        <taxon>Eukaryota</taxon>
        <taxon>Viridiplantae</taxon>
        <taxon>Streptophyta</taxon>
        <taxon>Embryophyta</taxon>
        <taxon>Tracheophyta</taxon>
        <taxon>Spermatophyta</taxon>
        <taxon>Magnoliopsida</taxon>
        <taxon>eudicotyledons</taxon>
        <taxon>Gunneridae</taxon>
        <taxon>Pentapetalae</taxon>
        <taxon>asterids</taxon>
        <taxon>campanulids</taxon>
        <taxon>Asterales</taxon>
        <taxon>Asteraceae</taxon>
        <taxon>Asteroideae</taxon>
        <taxon>Heliantheae alliance</taxon>
        <taxon>Heliantheae</taxon>
        <taxon>Helianthus</taxon>
    </lineage>
</organism>
<sequence length="59" mass="6853">MHTDPDTESPSYQPTRTRPGYPFSSTRVSRTGSDKTRLHRLPLPLTRLFVEDLFTDDRC</sequence>
<reference evidence="2" key="1">
    <citation type="journal article" date="2017" name="Nature">
        <title>The sunflower genome provides insights into oil metabolism, flowering and Asterid evolution.</title>
        <authorList>
            <person name="Badouin H."/>
            <person name="Gouzy J."/>
            <person name="Grassa C.J."/>
            <person name="Murat F."/>
            <person name="Staton S.E."/>
            <person name="Cottret L."/>
            <person name="Lelandais-Briere C."/>
            <person name="Owens G.L."/>
            <person name="Carrere S."/>
            <person name="Mayjonade B."/>
            <person name="Legrand L."/>
            <person name="Gill N."/>
            <person name="Kane N.C."/>
            <person name="Bowers J.E."/>
            <person name="Hubner S."/>
            <person name="Bellec A."/>
            <person name="Berard A."/>
            <person name="Berges H."/>
            <person name="Blanchet N."/>
            <person name="Boniface M.C."/>
            <person name="Brunel D."/>
            <person name="Catrice O."/>
            <person name="Chaidir N."/>
            <person name="Claudel C."/>
            <person name="Donnadieu C."/>
            <person name="Faraut T."/>
            <person name="Fievet G."/>
            <person name="Helmstetter N."/>
            <person name="King M."/>
            <person name="Knapp S.J."/>
            <person name="Lai Z."/>
            <person name="Le Paslier M.C."/>
            <person name="Lippi Y."/>
            <person name="Lorenzon L."/>
            <person name="Mandel J.R."/>
            <person name="Marage G."/>
            <person name="Marchand G."/>
            <person name="Marquand E."/>
            <person name="Bret-Mestries E."/>
            <person name="Morien E."/>
            <person name="Nambeesan S."/>
            <person name="Nguyen T."/>
            <person name="Pegot-Espagnet P."/>
            <person name="Pouilly N."/>
            <person name="Raftis F."/>
            <person name="Sallet E."/>
            <person name="Schiex T."/>
            <person name="Thomas J."/>
            <person name="Vandecasteele C."/>
            <person name="Vares D."/>
            <person name="Vear F."/>
            <person name="Vautrin S."/>
            <person name="Crespi M."/>
            <person name="Mangin B."/>
            <person name="Burke J.M."/>
            <person name="Salse J."/>
            <person name="Munos S."/>
            <person name="Vincourt P."/>
            <person name="Rieseberg L.H."/>
            <person name="Langlade N.B."/>
        </authorList>
    </citation>
    <scope>NUCLEOTIDE SEQUENCE</scope>
    <source>
        <tissue evidence="2">Leaves</tissue>
    </source>
</reference>